<dbReference type="Pfam" id="PF16411">
    <property type="entry name" value="SusF_SusE"/>
    <property type="match status" value="2"/>
</dbReference>
<dbReference type="Gene3D" id="2.60.40.3640">
    <property type="match status" value="1"/>
</dbReference>
<organism evidence="5 6">
    <name type="scientific">Alloprevotella tannerae</name>
    <dbReference type="NCBI Taxonomy" id="76122"/>
    <lineage>
        <taxon>Bacteria</taxon>
        <taxon>Pseudomonadati</taxon>
        <taxon>Bacteroidota</taxon>
        <taxon>Bacteroidia</taxon>
        <taxon>Bacteroidales</taxon>
        <taxon>Prevotellaceae</taxon>
        <taxon>Alloprevotella</taxon>
    </lineage>
</organism>
<dbReference type="InterPro" id="IPR058976">
    <property type="entry name" value="CBM_1st_SusF"/>
</dbReference>
<keyword evidence="1" id="KW-0732">Signal</keyword>
<evidence type="ECO:0000256" key="1">
    <source>
        <dbReference type="SAM" id="SignalP"/>
    </source>
</evidence>
<dbReference type="InterPro" id="IPR032187">
    <property type="entry name" value="SusF/SusE-like_C"/>
</dbReference>
<dbReference type="CDD" id="cd12966">
    <property type="entry name" value="CBM-Ec_CBM-Fc"/>
    <property type="match status" value="1"/>
</dbReference>
<feature type="chain" id="PRO_5038034793" evidence="1">
    <location>
        <begin position="22"/>
        <end position="465"/>
    </location>
</feature>
<dbReference type="Gene3D" id="2.60.40.3610">
    <property type="match status" value="1"/>
</dbReference>
<dbReference type="Proteomes" id="UP000704068">
    <property type="component" value="Unassembled WGS sequence"/>
</dbReference>
<evidence type="ECO:0000313" key="5">
    <source>
        <dbReference type="EMBL" id="MBF0969803.1"/>
    </source>
</evidence>
<gene>
    <name evidence="5" type="ORF">HXK21_01990</name>
</gene>
<dbReference type="AlphaFoldDB" id="A0A929WZ91"/>
<evidence type="ECO:0000313" key="6">
    <source>
        <dbReference type="Proteomes" id="UP000704068"/>
    </source>
</evidence>
<feature type="domain" description="Outer membrane protein SusF/SusE-like C-terminal" evidence="2">
    <location>
        <begin position="269"/>
        <end position="361"/>
    </location>
</feature>
<sequence length="465" mass="50735">MKHIFLMVGLFLSAGIFSACNEDFKDWAQPQSNAQQGAIAAVTAQLGNGTDKDIVKDQAGDTLNVAVYLGASDQTLTDVVFEKLIVNGTYEVPFFSKEKNIYVTKAALDSVAQVAFNSKASVQRTLTMRMNAAAKDKVGQALVVQTNDIQVNYTPAATPAREANYYLLGDFNNWKYNQAVKMDDKGNGIYEATITVAADNCYWRIFGQKAVDDQDIDQSLGCATNGSTATEDFVVWNNPQTMLLEKAGKYVITFDAVNFRYTVKGLISELYMTGSHYNWGAAPSDWSKLIPVNGQSDEYWKIIYADAGEQIKFAPQAGWGNDFPGVVAADNAASGVHVDGGNLKFGAAGWYLLYVNADTKAVEVFRPEVYLIGNTVGGWTGAVAANRFTIPTTRTGEFVSPALTAAGEVRIHVQPKSTIDWWKMEFIILGGKIEYRGTGGDQTRVSANAGERVYLNFSDNTGRIQ</sequence>
<protein>
    <submittedName>
        <fullName evidence="5">DUF5115 domain-containing protein</fullName>
    </submittedName>
</protein>
<dbReference type="Gene3D" id="2.60.40.3620">
    <property type="match status" value="2"/>
</dbReference>
<dbReference type="CDD" id="cd12965">
    <property type="entry name" value="CBM-Eb_CBM-Fb"/>
    <property type="match status" value="1"/>
</dbReference>
<proteinExistence type="predicted"/>
<feature type="domain" description="Outer membrane protein SusF/SusE-like C-terminal" evidence="2">
    <location>
        <begin position="368"/>
        <end position="462"/>
    </location>
</feature>
<dbReference type="EMBL" id="JABZGR010000003">
    <property type="protein sequence ID" value="MBF0969803.1"/>
    <property type="molecule type" value="Genomic_DNA"/>
</dbReference>
<reference evidence="5" key="1">
    <citation type="submission" date="2020-04" db="EMBL/GenBank/DDBJ databases">
        <title>Deep metagenomics examines the oral microbiome during advanced dental caries in children, revealing novel taxa and co-occurrences with host molecules.</title>
        <authorList>
            <person name="Baker J.L."/>
            <person name="Morton J.T."/>
            <person name="Dinis M."/>
            <person name="Alvarez R."/>
            <person name="Tran N.C."/>
            <person name="Knight R."/>
            <person name="Edlund A."/>
        </authorList>
    </citation>
    <scope>NUCLEOTIDE SEQUENCE</scope>
    <source>
        <strain evidence="5">JCVI_34_bin.1</strain>
    </source>
</reference>
<evidence type="ECO:0000259" key="4">
    <source>
        <dbReference type="Pfam" id="PF26120"/>
    </source>
</evidence>
<dbReference type="RefSeq" id="WP_303762952.1">
    <property type="nucleotide sequence ID" value="NZ_JABZGR010000003.1"/>
</dbReference>
<dbReference type="PROSITE" id="PS51257">
    <property type="entry name" value="PROKAR_LIPOPROTEIN"/>
    <property type="match status" value="1"/>
</dbReference>
<dbReference type="GO" id="GO:2001070">
    <property type="term" value="F:starch binding"/>
    <property type="evidence" value="ECO:0007669"/>
    <property type="project" value="InterPro"/>
</dbReference>
<feature type="domain" description="Outer membrane protein SusF N-terminal" evidence="3">
    <location>
        <begin position="20"/>
        <end position="155"/>
    </location>
</feature>
<comment type="caution">
    <text evidence="5">The sequence shown here is derived from an EMBL/GenBank/DDBJ whole genome shotgun (WGS) entry which is preliminary data.</text>
</comment>
<dbReference type="GO" id="GO:0019867">
    <property type="term" value="C:outer membrane"/>
    <property type="evidence" value="ECO:0007669"/>
    <property type="project" value="InterPro"/>
</dbReference>
<dbReference type="InterPro" id="IPR033408">
    <property type="entry name" value="SusF_N"/>
</dbReference>
<dbReference type="Pfam" id="PF17142">
    <property type="entry name" value="SusF_N"/>
    <property type="match status" value="1"/>
</dbReference>
<evidence type="ECO:0000259" key="2">
    <source>
        <dbReference type="Pfam" id="PF16411"/>
    </source>
</evidence>
<evidence type="ECO:0000259" key="3">
    <source>
        <dbReference type="Pfam" id="PF17142"/>
    </source>
</evidence>
<feature type="signal peptide" evidence="1">
    <location>
        <begin position="1"/>
        <end position="21"/>
    </location>
</feature>
<accession>A0A929WZ91</accession>
<feature type="domain" description="SusF first starch specific CBM" evidence="4">
    <location>
        <begin position="162"/>
        <end position="264"/>
    </location>
</feature>
<name>A0A929WZ91_9BACT</name>
<dbReference type="Pfam" id="PF26120">
    <property type="entry name" value="CBM_1st_SusF"/>
    <property type="match status" value="1"/>
</dbReference>